<proteinExistence type="predicted"/>
<dbReference type="OrthoDB" id="45365at2759"/>
<feature type="compositionally biased region" description="Polar residues" evidence="1">
    <location>
        <begin position="1"/>
        <end position="10"/>
    </location>
</feature>
<dbReference type="PANTHER" id="PTHR24414">
    <property type="entry name" value="F-BOX/KELCH-REPEAT PROTEIN SKIP4"/>
    <property type="match status" value="1"/>
</dbReference>
<feature type="domain" description="F-box" evidence="2">
    <location>
        <begin position="19"/>
        <end position="68"/>
    </location>
</feature>
<dbReference type="Pfam" id="PF00646">
    <property type="entry name" value="F-box"/>
    <property type="match status" value="1"/>
</dbReference>
<dbReference type="eggNOG" id="KOG1072">
    <property type="taxonomic scope" value="Eukaryota"/>
</dbReference>
<dbReference type="KEGG" id="crb:17879521"/>
<dbReference type="InterPro" id="IPR006652">
    <property type="entry name" value="Kelch_1"/>
</dbReference>
<dbReference type="PROSITE" id="PS50181">
    <property type="entry name" value="FBOX"/>
    <property type="match status" value="1"/>
</dbReference>
<dbReference type="InterPro" id="IPR001810">
    <property type="entry name" value="F-box_dom"/>
</dbReference>
<dbReference type="Pfam" id="PF25210">
    <property type="entry name" value="Kelch_FKB95"/>
    <property type="match status" value="1"/>
</dbReference>
<name>R0GIY4_9BRAS</name>
<accession>R0GIY4</accession>
<sequence length="382" mass="42750">MSSPPTSTAAVNGKEPSPETTFSSLPDDLVLNCLARLSRLHYPTLSLVSKRFRLLLASPDSPDLYTSRSLLHRTESCLYVCLRFPLDPNPRWFTLWRRPDRASVNREKPICNLLVSIPSSPLPSARCSALVAVGSHIYNIGGTIDDDEPSSRVLILDCRYHSWEEGPSMIMRRDHPAASVLDGKLYVAGGCKDIDSPNWIEVFEPKFKTWEAVSSSCAKECDSEIIRSTEIDGKVYMCGSKGVSYNPKDGICEPVEWNMCKGWAWFSSCVIDNVLYYYYSREFKWFDASIREWRIVQGLESLDIAIHSHVKLADYGGKMAVFWDMTYASDSGGGFQGKQIWCAEVEVERNNNGEILGRVELFGPVLEVPEGSEFVGVLAATV</sequence>
<dbReference type="SUPFAM" id="SSF117281">
    <property type="entry name" value="Kelch motif"/>
    <property type="match status" value="1"/>
</dbReference>
<dbReference type="InterPro" id="IPR050354">
    <property type="entry name" value="F-box/kelch-repeat_ARATH"/>
</dbReference>
<reference evidence="4" key="1">
    <citation type="journal article" date="2013" name="Nat. Genet.">
        <title>The Capsella rubella genome and the genomic consequences of rapid mating system evolution.</title>
        <authorList>
            <person name="Slotte T."/>
            <person name="Hazzouri K.M."/>
            <person name="Agren J.A."/>
            <person name="Koenig D."/>
            <person name="Maumus F."/>
            <person name="Guo Y.L."/>
            <person name="Steige K."/>
            <person name="Platts A.E."/>
            <person name="Escobar J.S."/>
            <person name="Newman L.K."/>
            <person name="Wang W."/>
            <person name="Mandakova T."/>
            <person name="Vello E."/>
            <person name="Smith L.M."/>
            <person name="Henz S.R."/>
            <person name="Steffen J."/>
            <person name="Takuno S."/>
            <person name="Brandvain Y."/>
            <person name="Coop G."/>
            <person name="Andolfatto P."/>
            <person name="Hu T.T."/>
            <person name="Blanchette M."/>
            <person name="Clark R.M."/>
            <person name="Quesneville H."/>
            <person name="Nordborg M."/>
            <person name="Gaut B.S."/>
            <person name="Lysak M.A."/>
            <person name="Jenkins J."/>
            <person name="Grimwood J."/>
            <person name="Chapman J."/>
            <person name="Prochnik S."/>
            <person name="Shu S."/>
            <person name="Rokhsar D."/>
            <person name="Schmutz J."/>
            <person name="Weigel D."/>
            <person name="Wright S.I."/>
        </authorList>
    </citation>
    <scope>NUCLEOTIDE SEQUENCE [LARGE SCALE GENOMIC DNA]</scope>
    <source>
        <strain evidence="4">cv. Monte Gargano</strain>
    </source>
</reference>
<dbReference type="PANTHER" id="PTHR24414:SF184">
    <property type="entry name" value="GALACTOSE OXIDASE_KELCH REPEAT SUPERFAMILY PROTEIN"/>
    <property type="match status" value="1"/>
</dbReference>
<dbReference type="Proteomes" id="UP000029121">
    <property type="component" value="Unassembled WGS sequence"/>
</dbReference>
<evidence type="ECO:0000313" key="3">
    <source>
        <dbReference type="EMBL" id="EOA16814.1"/>
    </source>
</evidence>
<dbReference type="EMBL" id="KB870811">
    <property type="protein sequence ID" value="EOA16814.1"/>
    <property type="molecule type" value="Genomic_DNA"/>
</dbReference>
<evidence type="ECO:0000259" key="2">
    <source>
        <dbReference type="PROSITE" id="PS50181"/>
    </source>
</evidence>
<keyword evidence="4" id="KW-1185">Reference proteome</keyword>
<dbReference type="AlphaFoldDB" id="R0GIY4"/>
<organism evidence="3 4">
    <name type="scientific">Capsella rubella</name>
    <dbReference type="NCBI Taxonomy" id="81985"/>
    <lineage>
        <taxon>Eukaryota</taxon>
        <taxon>Viridiplantae</taxon>
        <taxon>Streptophyta</taxon>
        <taxon>Embryophyta</taxon>
        <taxon>Tracheophyta</taxon>
        <taxon>Spermatophyta</taxon>
        <taxon>Magnoliopsida</taxon>
        <taxon>eudicotyledons</taxon>
        <taxon>Gunneridae</taxon>
        <taxon>Pentapetalae</taxon>
        <taxon>rosids</taxon>
        <taxon>malvids</taxon>
        <taxon>Brassicales</taxon>
        <taxon>Brassicaceae</taxon>
        <taxon>Camelineae</taxon>
        <taxon>Capsella</taxon>
    </lineage>
</organism>
<dbReference type="InterPro" id="IPR057499">
    <property type="entry name" value="Kelch_FKB95"/>
</dbReference>
<dbReference type="Gene3D" id="2.120.10.80">
    <property type="entry name" value="Kelch-type beta propeller"/>
    <property type="match status" value="1"/>
</dbReference>
<evidence type="ECO:0000313" key="4">
    <source>
        <dbReference type="Proteomes" id="UP000029121"/>
    </source>
</evidence>
<dbReference type="SUPFAM" id="SSF81383">
    <property type="entry name" value="F-box domain"/>
    <property type="match status" value="1"/>
</dbReference>
<feature type="region of interest" description="Disordered" evidence="1">
    <location>
        <begin position="1"/>
        <end position="22"/>
    </location>
</feature>
<dbReference type="CDD" id="cd22152">
    <property type="entry name" value="F-box_AtAFR-like"/>
    <property type="match status" value="1"/>
</dbReference>
<evidence type="ECO:0000256" key="1">
    <source>
        <dbReference type="SAM" id="MobiDB-lite"/>
    </source>
</evidence>
<dbReference type="SMART" id="SM00612">
    <property type="entry name" value="Kelch"/>
    <property type="match status" value="1"/>
</dbReference>
<protein>
    <recommendedName>
        <fullName evidence="2">F-box domain-containing protein</fullName>
    </recommendedName>
</protein>
<dbReference type="InterPro" id="IPR036047">
    <property type="entry name" value="F-box-like_dom_sf"/>
</dbReference>
<dbReference type="InterPro" id="IPR015915">
    <property type="entry name" value="Kelch-typ_b-propeller"/>
</dbReference>
<gene>
    <name evidence="3" type="ORF">CARUB_v10005035mg</name>
</gene>